<evidence type="ECO:0000313" key="2">
    <source>
        <dbReference type="EMBL" id="HIT85764.1"/>
    </source>
</evidence>
<dbReference type="PROSITE" id="PS51257">
    <property type="entry name" value="PROKAR_LIPOPROTEIN"/>
    <property type="match status" value="1"/>
</dbReference>
<dbReference type="AlphaFoldDB" id="A0A9D1H5T7"/>
<evidence type="ECO:0000256" key="1">
    <source>
        <dbReference type="SAM" id="SignalP"/>
    </source>
</evidence>
<dbReference type="EMBL" id="DVLU01000075">
    <property type="protein sequence ID" value="HIT85764.1"/>
    <property type="molecule type" value="Genomic_DNA"/>
</dbReference>
<feature type="chain" id="PRO_5039366633" description="Lipoprotein" evidence="1">
    <location>
        <begin position="29"/>
        <end position="205"/>
    </location>
</feature>
<reference evidence="2" key="1">
    <citation type="submission" date="2020-10" db="EMBL/GenBank/DDBJ databases">
        <authorList>
            <person name="Gilroy R."/>
        </authorList>
    </citation>
    <scope>NUCLEOTIDE SEQUENCE</scope>
    <source>
        <strain evidence="2">CHK181-108</strain>
    </source>
</reference>
<name>A0A9D1H5T7_9FIRM</name>
<accession>A0A9D1H5T7</accession>
<sequence>MMKKTLVQILFGAVLLSCSIIFSGCAGHDEYPFSPASLEKRFGDSMEEVVNELDIDLEAVEVKDVSDNQVDILIQDADMAENQKAIGLTMSFYNETLVYLRYVSDDPGFIYDCAAELGNTYDEKYGEDLTDPTRSNSRTKAGRDDFVGGDAEFVGQWRADNEKISETVFDGEETKLLLRFDSIRQSDGEPGASLAISFVPMSEMW</sequence>
<keyword evidence="1" id="KW-0732">Signal</keyword>
<feature type="signal peptide" evidence="1">
    <location>
        <begin position="1"/>
        <end position="28"/>
    </location>
</feature>
<evidence type="ECO:0008006" key="4">
    <source>
        <dbReference type="Google" id="ProtNLM"/>
    </source>
</evidence>
<gene>
    <name evidence="2" type="ORF">IAA60_07670</name>
</gene>
<organism evidence="2 3">
    <name type="scientific">Candidatus Ornithomonoglobus intestinigallinarum</name>
    <dbReference type="NCBI Taxonomy" id="2840894"/>
    <lineage>
        <taxon>Bacteria</taxon>
        <taxon>Bacillati</taxon>
        <taxon>Bacillota</taxon>
        <taxon>Clostridia</taxon>
        <taxon>Candidatus Ornithomonoglobus</taxon>
    </lineage>
</organism>
<comment type="caution">
    <text evidence="2">The sequence shown here is derived from an EMBL/GenBank/DDBJ whole genome shotgun (WGS) entry which is preliminary data.</text>
</comment>
<protein>
    <recommendedName>
        <fullName evidence="4">Lipoprotein</fullName>
    </recommendedName>
</protein>
<reference evidence="2" key="2">
    <citation type="journal article" date="2021" name="PeerJ">
        <title>Extensive microbial diversity within the chicken gut microbiome revealed by metagenomics and culture.</title>
        <authorList>
            <person name="Gilroy R."/>
            <person name="Ravi A."/>
            <person name="Getino M."/>
            <person name="Pursley I."/>
            <person name="Horton D.L."/>
            <person name="Alikhan N.F."/>
            <person name="Baker D."/>
            <person name="Gharbi K."/>
            <person name="Hall N."/>
            <person name="Watson M."/>
            <person name="Adriaenssens E.M."/>
            <person name="Foster-Nyarko E."/>
            <person name="Jarju S."/>
            <person name="Secka A."/>
            <person name="Antonio M."/>
            <person name="Oren A."/>
            <person name="Chaudhuri R.R."/>
            <person name="La Ragione R."/>
            <person name="Hildebrand F."/>
            <person name="Pallen M.J."/>
        </authorList>
    </citation>
    <scope>NUCLEOTIDE SEQUENCE</scope>
    <source>
        <strain evidence="2">CHK181-108</strain>
    </source>
</reference>
<evidence type="ECO:0000313" key="3">
    <source>
        <dbReference type="Proteomes" id="UP000824165"/>
    </source>
</evidence>
<dbReference type="Proteomes" id="UP000824165">
    <property type="component" value="Unassembled WGS sequence"/>
</dbReference>
<proteinExistence type="predicted"/>